<dbReference type="OrthoDB" id="9766909at2"/>
<evidence type="ECO:0000256" key="9">
    <source>
        <dbReference type="ARBA" id="ARBA00022984"/>
    </source>
</evidence>
<comment type="catalytic activity">
    <reaction evidence="12">
        <text>Preferential cleavage: (Ac)2-L-Lys-D-Ala-|-D-Ala. Also transpeptidation of peptidyl-alanyl moieties that are N-acyl substituents of D-alanine.</text>
        <dbReference type="EC" id="3.4.16.4"/>
    </reaction>
</comment>
<dbReference type="RefSeq" id="WP_035192945.1">
    <property type="nucleotide sequence ID" value="NZ_JJRY01000001.1"/>
</dbReference>
<evidence type="ECO:0000256" key="15">
    <source>
        <dbReference type="SAM" id="Phobius"/>
    </source>
</evidence>
<organism evidence="18 19">
    <name type="scientific">Schinkia azotoformans MEV2011</name>
    <dbReference type="NCBI Taxonomy" id="1348973"/>
    <lineage>
        <taxon>Bacteria</taxon>
        <taxon>Bacillati</taxon>
        <taxon>Bacillota</taxon>
        <taxon>Bacilli</taxon>
        <taxon>Bacillales</taxon>
        <taxon>Bacillaceae</taxon>
        <taxon>Calidifontibacillus/Schinkia group</taxon>
        <taxon>Schinkia</taxon>
    </lineage>
</organism>
<dbReference type="Gene3D" id="3.40.710.10">
    <property type="entry name" value="DD-peptidase/beta-lactamase superfamily"/>
    <property type="match status" value="1"/>
</dbReference>
<evidence type="ECO:0000256" key="13">
    <source>
        <dbReference type="ARBA" id="ARBA00049902"/>
    </source>
</evidence>
<keyword evidence="7" id="KW-0378">Hydrolase</keyword>
<dbReference type="GO" id="GO:0008360">
    <property type="term" value="P:regulation of cell shape"/>
    <property type="evidence" value="ECO:0007669"/>
    <property type="project" value="UniProtKB-KW"/>
</dbReference>
<proteinExistence type="inferred from homology"/>
<dbReference type="GO" id="GO:0006508">
    <property type="term" value="P:proteolysis"/>
    <property type="evidence" value="ECO:0007669"/>
    <property type="project" value="UniProtKB-KW"/>
</dbReference>
<dbReference type="Proteomes" id="UP000027936">
    <property type="component" value="Unassembled WGS sequence"/>
</dbReference>
<dbReference type="Pfam" id="PF00912">
    <property type="entry name" value="Transgly"/>
    <property type="match status" value="1"/>
</dbReference>
<dbReference type="GO" id="GO:0009002">
    <property type="term" value="F:serine-type D-Ala-D-Ala carboxypeptidase activity"/>
    <property type="evidence" value="ECO:0007669"/>
    <property type="project" value="UniProtKB-EC"/>
</dbReference>
<keyword evidence="3" id="KW-0121">Carboxypeptidase</keyword>
<evidence type="ECO:0000256" key="3">
    <source>
        <dbReference type="ARBA" id="ARBA00022645"/>
    </source>
</evidence>
<feature type="domain" description="Penicillin-binding protein transpeptidase" evidence="16">
    <location>
        <begin position="351"/>
        <end position="630"/>
    </location>
</feature>
<dbReference type="InterPro" id="IPR036950">
    <property type="entry name" value="PBP_transglycosylase"/>
</dbReference>
<evidence type="ECO:0000256" key="4">
    <source>
        <dbReference type="ARBA" id="ARBA00022670"/>
    </source>
</evidence>
<dbReference type="SUPFAM" id="SSF53955">
    <property type="entry name" value="Lysozyme-like"/>
    <property type="match status" value="1"/>
</dbReference>
<evidence type="ECO:0000256" key="6">
    <source>
        <dbReference type="ARBA" id="ARBA00022679"/>
    </source>
</evidence>
<dbReference type="Gene3D" id="1.10.3810.10">
    <property type="entry name" value="Biosynthetic peptidoglycan transglycosylase-like"/>
    <property type="match status" value="1"/>
</dbReference>
<dbReference type="GO" id="GO:0030288">
    <property type="term" value="C:outer membrane-bounded periplasmic space"/>
    <property type="evidence" value="ECO:0007669"/>
    <property type="project" value="TreeGrafter"/>
</dbReference>
<evidence type="ECO:0000256" key="2">
    <source>
        <dbReference type="ARBA" id="ARBA00007739"/>
    </source>
</evidence>
<evidence type="ECO:0000259" key="16">
    <source>
        <dbReference type="Pfam" id="PF00905"/>
    </source>
</evidence>
<keyword evidence="15" id="KW-1133">Transmembrane helix</keyword>
<keyword evidence="11" id="KW-0961">Cell wall biogenesis/degradation</keyword>
<dbReference type="FunFam" id="1.10.3810.10:FF:000001">
    <property type="entry name" value="Penicillin-binding protein 1A"/>
    <property type="match status" value="1"/>
</dbReference>
<gene>
    <name evidence="18" type="ORF">M670_00529</name>
</gene>
<dbReference type="GO" id="GO:0009252">
    <property type="term" value="P:peptidoglycan biosynthetic process"/>
    <property type="evidence" value="ECO:0007669"/>
    <property type="project" value="UniProtKB-KW"/>
</dbReference>
<feature type="transmembrane region" description="Helical" evidence="15">
    <location>
        <begin position="38"/>
        <end position="62"/>
    </location>
</feature>
<keyword evidence="15" id="KW-0812">Transmembrane</keyword>
<evidence type="ECO:0000256" key="5">
    <source>
        <dbReference type="ARBA" id="ARBA00022676"/>
    </source>
</evidence>
<dbReference type="GO" id="GO:0008658">
    <property type="term" value="F:penicillin binding"/>
    <property type="evidence" value="ECO:0007669"/>
    <property type="project" value="InterPro"/>
</dbReference>
<feature type="domain" description="Glycosyl transferase family 51" evidence="17">
    <location>
        <begin position="85"/>
        <end position="259"/>
    </location>
</feature>
<evidence type="ECO:0000259" key="17">
    <source>
        <dbReference type="Pfam" id="PF00912"/>
    </source>
</evidence>
<sequence>MSENYRTRQERRALKENKTEKKVNVKSKSSARKLFKRIVFIIFMIGVIGVVAGGITAVAFILDAPKLDAAALEIPQSTKVYDRDKNLIAELGNEKRTNITYDEIPKVLEDAVLATEDVRFYDHFGIDLFRIGGAIIANVKNGFGSQGASTITQQVVKLSFLSPEKTVKRKVQEQWLAIQLDAKYSKQQILTMYLNKINYGNKSYGVAKAAETYFGKDLKDLELPEAALLAGLPQRPSGYDPYKYPDLAEKRRNTVLSYMEMHGKITKEQADAAKATHVTDYIVKKEEKTNPHDAFIDQVLEEIEQVKDLDVLSSGVSIYTTLDPNAQKFVEKVLDTNEYIKYPDDRFQAGLVVLDTKTGELLAIGGGRHQSTSYFATDMKRQPGSTAKPIFDYGPAIEHLQWSTYHQIVDEPHTYTNGPAVKNWDGRYKGQMSIRDALADSRNIPALKTFQEIGPSKSREFAAKLGVKVEDRINEAYSIGGFNGMSPMDQAGAYSAFGNNGIYTKPHTIRKVVFPDGREIDMQPEQEVVMKDYTAFMVTDMLKSVVKSGTGRSANVSGVHIAGKTGSTNFDDETKKKYDIPKGGIPDVWFTGYSPDYTISVWTGYSEHGKGNYISSKSSGIAKQVFKVVMSEITKGEKQRDFTVPNSVVKSPVVKGSNPPKLPSVFTPSDQVVYEYFVKGTEPTETSDQFDTVPPVQNVEVNYDNEANKIVLKWQYDEKLLERVSFVVNTAINNSNFIPYWSGKEMTVTITDPYPESLYGFEIVVVDDTNGENVSEPVVANIETSIFDPLAPVNPTDPENPTEPTEPGSPSNDNSNGNGQNNNKKPNPGNGDTGNNNGISEEDIEELINLIRQ</sequence>
<evidence type="ECO:0000256" key="11">
    <source>
        <dbReference type="ARBA" id="ARBA00023316"/>
    </source>
</evidence>
<reference evidence="18 19" key="1">
    <citation type="submission" date="2014-04" db="EMBL/GenBank/DDBJ databases">
        <title>Draft genome sequence of Bacillus azotoformans MEV2011, a (co-) denitrifying strain unable to grow in the presence of oxygen.</title>
        <authorList>
            <person name="Nielsen M."/>
            <person name="Schreiber L."/>
            <person name="Finster K."/>
            <person name="Schramm A."/>
        </authorList>
    </citation>
    <scope>NUCLEOTIDE SEQUENCE [LARGE SCALE GENOMIC DNA]</scope>
    <source>
        <strain evidence="18 19">MEV2011</strain>
    </source>
</reference>
<accession>A0A072NUF5</accession>
<evidence type="ECO:0000256" key="8">
    <source>
        <dbReference type="ARBA" id="ARBA00022960"/>
    </source>
</evidence>
<dbReference type="PANTHER" id="PTHR32282:SF29">
    <property type="entry name" value="PENICILLIN-BINDING PROTEIN 1A"/>
    <property type="match status" value="1"/>
</dbReference>
<evidence type="ECO:0000256" key="10">
    <source>
        <dbReference type="ARBA" id="ARBA00023268"/>
    </source>
</evidence>
<evidence type="ECO:0000313" key="19">
    <source>
        <dbReference type="Proteomes" id="UP000027936"/>
    </source>
</evidence>
<dbReference type="GO" id="GO:0071555">
    <property type="term" value="P:cell wall organization"/>
    <property type="evidence" value="ECO:0007669"/>
    <property type="project" value="UniProtKB-KW"/>
</dbReference>
<name>A0A072NUF5_SCHAZ</name>
<dbReference type="InterPro" id="IPR001264">
    <property type="entry name" value="Glyco_trans_51"/>
</dbReference>
<keyword evidence="4" id="KW-0645">Protease</keyword>
<evidence type="ECO:0000256" key="12">
    <source>
        <dbReference type="ARBA" id="ARBA00034000"/>
    </source>
</evidence>
<evidence type="ECO:0000313" key="18">
    <source>
        <dbReference type="EMBL" id="KEF40503.1"/>
    </source>
</evidence>
<dbReference type="SUPFAM" id="SSF56601">
    <property type="entry name" value="beta-lactamase/transpeptidase-like"/>
    <property type="match status" value="1"/>
</dbReference>
<evidence type="ECO:0000256" key="1">
    <source>
        <dbReference type="ARBA" id="ARBA00007090"/>
    </source>
</evidence>
<comment type="similarity">
    <text evidence="1">In the C-terminal section; belongs to the transpeptidase family.</text>
</comment>
<dbReference type="InterPro" id="IPR001460">
    <property type="entry name" value="PCN-bd_Tpept"/>
</dbReference>
<dbReference type="InterPro" id="IPR023346">
    <property type="entry name" value="Lysozyme-like_dom_sf"/>
</dbReference>
<keyword evidence="8" id="KW-0133">Cell shape</keyword>
<keyword evidence="9" id="KW-0573">Peptidoglycan synthesis</keyword>
<comment type="catalytic activity">
    <reaction evidence="13">
        <text>[GlcNAc-(1-&gt;4)-Mur2Ac(oyl-L-Ala-gamma-D-Glu-L-Lys-D-Ala-D-Ala)](n)-di-trans,octa-cis-undecaprenyl diphosphate + beta-D-GlcNAc-(1-&gt;4)-Mur2Ac(oyl-L-Ala-gamma-D-Glu-L-Lys-D-Ala-D-Ala)-di-trans,octa-cis-undecaprenyl diphosphate = [GlcNAc-(1-&gt;4)-Mur2Ac(oyl-L-Ala-gamma-D-Glu-L-Lys-D-Ala-D-Ala)](n+1)-di-trans,octa-cis-undecaprenyl diphosphate + di-trans,octa-cis-undecaprenyl diphosphate + H(+)</text>
        <dbReference type="Rhea" id="RHEA:23708"/>
        <dbReference type="Rhea" id="RHEA-COMP:9602"/>
        <dbReference type="Rhea" id="RHEA-COMP:9603"/>
        <dbReference type="ChEBI" id="CHEBI:15378"/>
        <dbReference type="ChEBI" id="CHEBI:58405"/>
        <dbReference type="ChEBI" id="CHEBI:60033"/>
        <dbReference type="ChEBI" id="CHEBI:78435"/>
        <dbReference type="EC" id="2.4.99.28"/>
    </reaction>
</comment>
<dbReference type="Pfam" id="PF00905">
    <property type="entry name" value="Transpeptidase"/>
    <property type="match status" value="1"/>
</dbReference>
<dbReference type="PANTHER" id="PTHR32282">
    <property type="entry name" value="BINDING PROTEIN TRANSPEPTIDASE, PUTATIVE-RELATED"/>
    <property type="match status" value="1"/>
</dbReference>
<comment type="caution">
    <text evidence="18">The sequence shown here is derived from an EMBL/GenBank/DDBJ whole genome shotgun (WGS) entry which is preliminary data.</text>
</comment>
<dbReference type="EMBL" id="JJRY01000001">
    <property type="protein sequence ID" value="KEF40503.1"/>
    <property type="molecule type" value="Genomic_DNA"/>
</dbReference>
<protein>
    <submittedName>
        <fullName evidence="18">Penicillin-binding protein, 1A family</fullName>
    </submittedName>
</protein>
<feature type="compositionally biased region" description="Low complexity" evidence="14">
    <location>
        <begin position="793"/>
        <end position="838"/>
    </location>
</feature>
<keyword evidence="15" id="KW-0472">Membrane</keyword>
<keyword evidence="5" id="KW-0328">Glycosyltransferase</keyword>
<feature type="region of interest" description="Disordered" evidence="14">
    <location>
        <begin position="785"/>
        <end position="845"/>
    </location>
</feature>
<evidence type="ECO:0000256" key="7">
    <source>
        <dbReference type="ARBA" id="ARBA00022801"/>
    </source>
</evidence>
<dbReference type="GO" id="GO:0008955">
    <property type="term" value="F:peptidoglycan glycosyltransferase activity"/>
    <property type="evidence" value="ECO:0007669"/>
    <property type="project" value="UniProtKB-EC"/>
</dbReference>
<dbReference type="PATRIC" id="fig|1348973.3.peg.514"/>
<dbReference type="NCBIfam" id="TIGR02074">
    <property type="entry name" value="PBP_1a_fam"/>
    <property type="match status" value="1"/>
</dbReference>
<dbReference type="InterPro" id="IPR050396">
    <property type="entry name" value="Glycosyltr_51/Transpeptidase"/>
</dbReference>
<evidence type="ECO:0000256" key="14">
    <source>
        <dbReference type="SAM" id="MobiDB-lite"/>
    </source>
</evidence>
<dbReference type="InterPro" id="IPR012338">
    <property type="entry name" value="Beta-lactam/transpept-like"/>
</dbReference>
<keyword evidence="6" id="KW-0808">Transferase</keyword>
<dbReference type="AlphaFoldDB" id="A0A072NUF5"/>
<comment type="similarity">
    <text evidence="2">In the N-terminal section; belongs to the glycosyltransferase 51 family.</text>
</comment>
<keyword evidence="10" id="KW-0511">Multifunctional enzyme</keyword>